<keyword evidence="3 6" id="KW-0489">Methyltransferase</keyword>
<dbReference type="GO" id="GO:0005737">
    <property type="term" value="C:cytoplasm"/>
    <property type="evidence" value="ECO:0007669"/>
    <property type="project" value="UniProtKB-SubCell"/>
</dbReference>
<dbReference type="InterPro" id="IPR014776">
    <property type="entry name" value="4pyrrole_Mease_sub2"/>
</dbReference>
<dbReference type="Gene3D" id="3.30.950.10">
    <property type="entry name" value="Methyltransferase, Cobalt-precorrin-4 Transmethylase, Domain 2"/>
    <property type="match status" value="1"/>
</dbReference>
<organism evidence="8 9">
    <name type="scientific">Tepidimicrobium xylanilyticum</name>
    <dbReference type="NCBI Taxonomy" id="1123352"/>
    <lineage>
        <taxon>Bacteria</taxon>
        <taxon>Bacillati</taxon>
        <taxon>Bacillota</taxon>
        <taxon>Tissierellia</taxon>
        <taxon>Tissierellales</taxon>
        <taxon>Tepidimicrobiaceae</taxon>
        <taxon>Tepidimicrobium</taxon>
    </lineage>
</organism>
<keyword evidence="5 6" id="KW-0949">S-adenosyl-L-methionine</keyword>
<reference evidence="8 9" key="1">
    <citation type="submission" date="2016-10" db="EMBL/GenBank/DDBJ databases">
        <authorList>
            <person name="de Groot N.N."/>
        </authorList>
    </citation>
    <scope>NUCLEOTIDE SEQUENCE [LARGE SCALE GENOMIC DNA]</scope>
    <source>
        <strain evidence="8 9">DSM 23310</strain>
    </source>
</reference>
<keyword evidence="4 6" id="KW-0808">Transferase</keyword>
<dbReference type="AlphaFoldDB" id="A0A1H2WKI9"/>
<dbReference type="InterPro" id="IPR014777">
    <property type="entry name" value="4pyrrole_Mease_sub1"/>
</dbReference>
<dbReference type="GO" id="GO:0070677">
    <property type="term" value="F:rRNA (cytosine-2'-O-)-methyltransferase activity"/>
    <property type="evidence" value="ECO:0007669"/>
    <property type="project" value="UniProtKB-UniRule"/>
</dbReference>
<dbReference type="OrthoDB" id="9809084at2"/>
<keyword evidence="2 6" id="KW-0698">rRNA processing</keyword>
<dbReference type="SUPFAM" id="SSF53790">
    <property type="entry name" value="Tetrapyrrole methylase"/>
    <property type="match status" value="1"/>
</dbReference>
<dbReference type="NCBIfam" id="TIGR00096">
    <property type="entry name" value="16S rRNA (cytidine(1402)-2'-O)-methyltransferase"/>
    <property type="match status" value="1"/>
</dbReference>
<dbReference type="RefSeq" id="WP_093751945.1">
    <property type="nucleotide sequence ID" value="NZ_BSYN01000001.1"/>
</dbReference>
<evidence type="ECO:0000256" key="3">
    <source>
        <dbReference type="ARBA" id="ARBA00022603"/>
    </source>
</evidence>
<comment type="catalytic activity">
    <reaction evidence="6">
        <text>cytidine(1402) in 16S rRNA + S-adenosyl-L-methionine = 2'-O-methylcytidine(1402) in 16S rRNA + S-adenosyl-L-homocysteine + H(+)</text>
        <dbReference type="Rhea" id="RHEA:42924"/>
        <dbReference type="Rhea" id="RHEA-COMP:10285"/>
        <dbReference type="Rhea" id="RHEA-COMP:10286"/>
        <dbReference type="ChEBI" id="CHEBI:15378"/>
        <dbReference type="ChEBI" id="CHEBI:57856"/>
        <dbReference type="ChEBI" id="CHEBI:59789"/>
        <dbReference type="ChEBI" id="CHEBI:74495"/>
        <dbReference type="ChEBI" id="CHEBI:82748"/>
        <dbReference type="EC" id="2.1.1.198"/>
    </reaction>
</comment>
<dbReference type="EC" id="2.1.1.198" evidence="6"/>
<dbReference type="FunFam" id="3.40.1010.10:FF:000002">
    <property type="entry name" value="Ribosomal RNA small subunit methyltransferase I"/>
    <property type="match status" value="1"/>
</dbReference>
<dbReference type="InterPro" id="IPR008189">
    <property type="entry name" value="rRNA_ssu_MeTfrase_I"/>
</dbReference>
<evidence type="ECO:0000259" key="7">
    <source>
        <dbReference type="Pfam" id="PF00590"/>
    </source>
</evidence>
<dbReference type="Proteomes" id="UP000198828">
    <property type="component" value="Unassembled WGS sequence"/>
</dbReference>
<dbReference type="InterPro" id="IPR035996">
    <property type="entry name" value="4pyrrol_Methylase_sf"/>
</dbReference>
<dbReference type="PANTHER" id="PTHR46111">
    <property type="entry name" value="RIBOSOMAL RNA SMALL SUBUNIT METHYLTRANSFERASE I"/>
    <property type="match status" value="1"/>
</dbReference>
<comment type="function">
    <text evidence="6">Catalyzes the 2'-O-methylation of the ribose of cytidine 1402 (C1402) in 16S rRNA.</text>
</comment>
<dbReference type="Gene3D" id="3.40.1010.10">
    <property type="entry name" value="Cobalt-precorrin-4 Transmethylase, Domain 1"/>
    <property type="match status" value="1"/>
</dbReference>
<dbReference type="PIRSF" id="PIRSF005917">
    <property type="entry name" value="MTase_YraL"/>
    <property type="match status" value="1"/>
</dbReference>
<keyword evidence="9" id="KW-1185">Reference proteome</keyword>
<name>A0A1H2WKI9_9FIRM</name>
<dbReference type="Pfam" id="PF00590">
    <property type="entry name" value="TP_methylase"/>
    <property type="match status" value="1"/>
</dbReference>
<comment type="subcellular location">
    <subcellularLocation>
        <location evidence="6">Cytoplasm</location>
    </subcellularLocation>
</comment>
<dbReference type="FunFam" id="3.30.950.10:FF:000002">
    <property type="entry name" value="Ribosomal RNA small subunit methyltransferase I"/>
    <property type="match status" value="1"/>
</dbReference>
<evidence type="ECO:0000313" key="9">
    <source>
        <dbReference type="Proteomes" id="UP000198828"/>
    </source>
</evidence>
<evidence type="ECO:0000256" key="1">
    <source>
        <dbReference type="ARBA" id="ARBA00022490"/>
    </source>
</evidence>
<evidence type="ECO:0000256" key="4">
    <source>
        <dbReference type="ARBA" id="ARBA00022679"/>
    </source>
</evidence>
<dbReference type="InterPro" id="IPR000878">
    <property type="entry name" value="4pyrrol_Mease"/>
</dbReference>
<evidence type="ECO:0000256" key="6">
    <source>
        <dbReference type="HAMAP-Rule" id="MF_01877"/>
    </source>
</evidence>
<dbReference type="PANTHER" id="PTHR46111:SF1">
    <property type="entry name" value="RIBOSOMAL RNA SMALL SUBUNIT METHYLTRANSFERASE I"/>
    <property type="match status" value="1"/>
</dbReference>
<accession>A0A1H2WKI9</accession>
<gene>
    <name evidence="6" type="primary">rsmI</name>
    <name evidence="8" type="ORF">SAMN05660923_01280</name>
</gene>
<dbReference type="HAMAP" id="MF_01877">
    <property type="entry name" value="16SrRNA_methyltr_I"/>
    <property type="match status" value="1"/>
</dbReference>
<feature type="domain" description="Tetrapyrrole methylase" evidence="7">
    <location>
        <begin position="6"/>
        <end position="201"/>
    </location>
</feature>
<dbReference type="EMBL" id="FNNG01000004">
    <property type="protein sequence ID" value="SDW81163.1"/>
    <property type="molecule type" value="Genomic_DNA"/>
</dbReference>
<evidence type="ECO:0000256" key="2">
    <source>
        <dbReference type="ARBA" id="ARBA00022552"/>
    </source>
</evidence>
<sequence length="275" mass="31254">MSKGILYICPTPIGNLEDITLRTLRILKEVDLIAAEDTRRTIKLLNHYNIKKSLISYHEHNKEARGQLLIEKLNEGMSIGFVTDAGMPGISDPGEDLIRLCIEEDIKVIVLPGPTASITALVNSGLPTGKFVFEGFFPSKRKERIKELERLKGEKRTMIIYEAPHRLLSLLKDIYEVLGDRRIAISRELTKIYEETFRGCVSEGIKKFEFQEPKGEFVLILEGAKIEEGDLFSDISIKEHIELYIKEGLTKKEAIKKVAEIRGIPKNLVYKESLK</sequence>
<protein>
    <recommendedName>
        <fullName evidence="6">Ribosomal RNA small subunit methyltransferase I</fullName>
        <ecNumber evidence="6">2.1.1.198</ecNumber>
    </recommendedName>
    <alternativeName>
        <fullName evidence="6">16S rRNA 2'-O-ribose C1402 methyltransferase</fullName>
    </alternativeName>
    <alternativeName>
        <fullName evidence="6">rRNA (cytidine-2'-O-)-methyltransferase RsmI</fullName>
    </alternativeName>
</protein>
<proteinExistence type="inferred from homology"/>
<evidence type="ECO:0000256" key="5">
    <source>
        <dbReference type="ARBA" id="ARBA00022691"/>
    </source>
</evidence>
<evidence type="ECO:0000313" key="8">
    <source>
        <dbReference type="EMBL" id="SDW81163.1"/>
    </source>
</evidence>
<keyword evidence="1 6" id="KW-0963">Cytoplasm</keyword>
<comment type="similarity">
    <text evidence="6">Belongs to the methyltransferase superfamily. RsmI family.</text>
</comment>
<dbReference type="CDD" id="cd11648">
    <property type="entry name" value="RsmI"/>
    <property type="match status" value="1"/>
</dbReference>